<feature type="compositionally biased region" description="Low complexity" evidence="1">
    <location>
        <begin position="155"/>
        <end position="179"/>
    </location>
</feature>
<dbReference type="EMBL" id="JAZAVJ010000083">
    <property type="protein sequence ID" value="KAK7415437.1"/>
    <property type="molecule type" value="Genomic_DNA"/>
</dbReference>
<keyword evidence="3" id="KW-1185">Reference proteome</keyword>
<reference evidence="2 3" key="1">
    <citation type="journal article" date="2025" name="Microbiol. Resour. Announc.">
        <title>Draft genome sequences for Neonectria magnoliae and Neonectria punicea, canker pathogens of Liriodendron tulipifera and Acer saccharum in West Virginia.</title>
        <authorList>
            <person name="Petronek H.M."/>
            <person name="Kasson M.T."/>
            <person name="Metheny A.M."/>
            <person name="Stauder C.M."/>
            <person name="Lovett B."/>
            <person name="Lynch S.C."/>
            <person name="Garnas J.R."/>
            <person name="Kasson L.R."/>
            <person name="Stajich J.E."/>
        </authorList>
    </citation>
    <scope>NUCLEOTIDE SEQUENCE [LARGE SCALE GENOMIC DNA]</scope>
    <source>
        <strain evidence="2 3">NRRL 64653</strain>
    </source>
</reference>
<dbReference type="InterPro" id="IPR052897">
    <property type="entry name" value="Sec-Metab_Biosynth_Hydrolase"/>
</dbReference>
<comment type="caution">
    <text evidence="2">The sequence shown here is derived from an EMBL/GenBank/DDBJ whole genome shotgun (WGS) entry which is preliminary data.</text>
</comment>
<accession>A0ABR1H2Y4</accession>
<protein>
    <submittedName>
        <fullName evidence="2">Uncharacterized protein</fullName>
    </submittedName>
</protein>
<organism evidence="2 3">
    <name type="scientific">Neonectria punicea</name>
    <dbReference type="NCBI Taxonomy" id="979145"/>
    <lineage>
        <taxon>Eukaryota</taxon>
        <taxon>Fungi</taxon>
        <taxon>Dikarya</taxon>
        <taxon>Ascomycota</taxon>
        <taxon>Pezizomycotina</taxon>
        <taxon>Sordariomycetes</taxon>
        <taxon>Hypocreomycetidae</taxon>
        <taxon>Hypocreales</taxon>
        <taxon>Nectriaceae</taxon>
        <taxon>Neonectria</taxon>
    </lineage>
</organism>
<dbReference type="PANTHER" id="PTHR37017">
    <property type="entry name" value="AB HYDROLASE-1 DOMAIN-CONTAINING PROTEIN-RELATED"/>
    <property type="match status" value="1"/>
</dbReference>
<feature type="region of interest" description="Disordered" evidence="1">
    <location>
        <begin position="122"/>
        <end position="191"/>
    </location>
</feature>
<gene>
    <name evidence="2" type="ORF">QQX98_005888</name>
</gene>
<evidence type="ECO:0000256" key="1">
    <source>
        <dbReference type="SAM" id="MobiDB-lite"/>
    </source>
</evidence>
<sequence length="651" mass="71618">METQNAGEFSKLEAGFAALKVERRRVSTEALEPWRHANESDLIANDLDFNYNVDTDSLPTNLYPSMQGILPALQYSSHMGNLDNFVDQTTIECFDQTDDHVAFHTLDTAGLDRVLDTLEQEEPDVSVCDTSSISTKSTPTAETNSAIIQPPNTPSTSTKGRSSTISSGSSTAETAGFSTNPILPTPKASSAPEIKTSGRLLVFFVPLIPKKESSFGTQVAMQRSSVQRLFETLGVNPEFLLNMLGRPDYWSPRTRWQCNMDDELTVCDYFCQQPRWNLQLQGAPLSVYVIRHIKTKLTAYIISHKTGDSSVHALQQVLKVGVNSFGMGSRSSAYLTNPFEIAVLLSSLSFEASKYHVARFRRYMWMQVNKVDDHLAGLETSDRGRLTELTKSLQIISQQADSHLLNANVAIITAMGVRDTQAKLHDFLGTPKLFRHPAEDAINYVIDSMEKQKMLFLNYKSRKDGTMSLVYNLVTQRDASNNIELAQSMKRDSTSMSGIAALTMVFLPGTFTSSLQAAGFPAKGITLLSVGHADISVADDETFIRSNIEPYIQAGKDVILIVHSYAGFPATAAISGLDSKGRRARGESGGVLGITYLASFVPLEGESVFSLLGNSLLWWMKDNVSSGLYASCPRRRTNRLTKPAEARGPSH</sequence>
<proteinExistence type="predicted"/>
<dbReference type="PANTHER" id="PTHR37017:SF11">
    <property type="entry name" value="ESTERASE_LIPASE_THIOESTERASE DOMAIN-CONTAINING PROTEIN"/>
    <property type="match status" value="1"/>
</dbReference>
<evidence type="ECO:0000313" key="2">
    <source>
        <dbReference type="EMBL" id="KAK7415437.1"/>
    </source>
</evidence>
<dbReference type="Proteomes" id="UP001498476">
    <property type="component" value="Unassembled WGS sequence"/>
</dbReference>
<name>A0ABR1H2Y4_9HYPO</name>
<feature type="compositionally biased region" description="Polar residues" evidence="1">
    <location>
        <begin position="128"/>
        <end position="147"/>
    </location>
</feature>
<evidence type="ECO:0000313" key="3">
    <source>
        <dbReference type="Proteomes" id="UP001498476"/>
    </source>
</evidence>